<keyword evidence="3" id="KW-1003">Cell membrane</keyword>
<feature type="transmembrane region" description="Helical" evidence="7">
    <location>
        <begin position="20"/>
        <end position="41"/>
    </location>
</feature>
<dbReference type="Pfam" id="PF03994">
    <property type="entry name" value="DUF350"/>
    <property type="match status" value="1"/>
</dbReference>
<evidence type="ECO:0000256" key="2">
    <source>
        <dbReference type="ARBA" id="ARBA00005779"/>
    </source>
</evidence>
<evidence type="ECO:0000256" key="5">
    <source>
        <dbReference type="ARBA" id="ARBA00022989"/>
    </source>
</evidence>
<evidence type="ECO:0000256" key="4">
    <source>
        <dbReference type="ARBA" id="ARBA00022692"/>
    </source>
</evidence>
<evidence type="ECO:0000256" key="1">
    <source>
        <dbReference type="ARBA" id="ARBA00004651"/>
    </source>
</evidence>
<keyword evidence="5 7" id="KW-1133">Transmembrane helix</keyword>
<evidence type="ECO:0000256" key="7">
    <source>
        <dbReference type="SAM" id="Phobius"/>
    </source>
</evidence>
<reference evidence="9" key="3">
    <citation type="submission" date="2023-03" db="EMBL/GenBank/DDBJ databases">
        <title>Draft genome sequence of a Mycolicibacterium mageritense strain H4_3_1 isolated from a hybrid biological-inorganic system reactor.</title>
        <authorList>
            <person name="Feng X."/>
            <person name="Kazama D."/>
            <person name="Sato K."/>
            <person name="Kobayashi H."/>
        </authorList>
    </citation>
    <scope>NUCLEOTIDE SEQUENCE</scope>
    <source>
        <strain evidence="9">H4_3_1</strain>
    </source>
</reference>
<comment type="similarity">
    <text evidence="2">Belongs to the UPF0719 family.</text>
</comment>
<reference evidence="8 10" key="1">
    <citation type="journal article" date="2019" name="Emerg. Microbes Infect.">
        <title>Comprehensive subspecies identification of 175 nontuberculous mycobacteria species based on 7547 genomic profiles.</title>
        <authorList>
            <person name="Matsumoto Y."/>
            <person name="Kinjo T."/>
            <person name="Motooka D."/>
            <person name="Nabeya D."/>
            <person name="Jung N."/>
            <person name="Uechi K."/>
            <person name="Horii T."/>
            <person name="Iida T."/>
            <person name="Fujita J."/>
            <person name="Nakamura S."/>
        </authorList>
    </citation>
    <scope>NUCLEOTIDE SEQUENCE [LARGE SCALE GENOMIC DNA]</scope>
    <source>
        <strain evidence="8 10">JCM 12375</strain>
    </source>
</reference>
<evidence type="ECO:0000313" key="11">
    <source>
        <dbReference type="Proteomes" id="UP001241092"/>
    </source>
</evidence>
<evidence type="ECO:0008006" key="12">
    <source>
        <dbReference type="Google" id="ProtNLM"/>
    </source>
</evidence>
<comment type="subcellular location">
    <subcellularLocation>
        <location evidence="1">Cell membrane</location>
        <topology evidence="1">Multi-pass membrane protein</topology>
    </subcellularLocation>
</comment>
<evidence type="ECO:0000256" key="6">
    <source>
        <dbReference type="ARBA" id="ARBA00023136"/>
    </source>
</evidence>
<evidence type="ECO:0000313" key="8">
    <source>
        <dbReference type="EMBL" id="BBX36249.1"/>
    </source>
</evidence>
<evidence type="ECO:0000313" key="10">
    <source>
        <dbReference type="Proteomes" id="UP000465622"/>
    </source>
</evidence>
<accession>A0AAI8TYE5</accession>
<keyword evidence="4 7" id="KW-0812">Transmembrane</keyword>
<dbReference type="Proteomes" id="UP001241092">
    <property type="component" value="Chromosome"/>
</dbReference>
<keyword evidence="10" id="KW-1185">Reference proteome</keyword>
<dbReference type="RefSeq" id="WP_036436788.1">
    <property type="nucleotide sequence ID" value="NZ_AP022567.1"/>
</dbReference>
<evidence type="ECO:0000256" key="3">
    <source>
        <dbReference type="ARBA" id="ARBA00022475"/>
    </source>
</evidence>
<dbReference type="AlphaFoldDB" id="A0AAI8TYE5"/>
<reference evidence="8" key="2">
    <citation type="submission" date="2020-02" db="EMBL/GenBank/DDBJ databases">
        <authorList>
            <person name="Matsumoto Y."/>
            <person name="Motooka D."/>
            <person name="Nakamura S."/>
        </authorList>
    </citation>
    <scope>NUCLEOTIDE SEQUENCE</scope>
    <source>
        <strain evidence="8">JCM 12375</strain>
    </source>
</reference>
<dbReference type="InterPro" id="IPR007140">
    <property type="entry name" value="DUF350"/>
</dbReference>
<dbReference type="GO" id="GO:0005886">
    <property type="term" value="C:plasma membrane"/>
    <property type="evidence" value="ECO:0007669"/>
    <property type="project" value="UniProtKB-SubCell"/>
</dbReference>
<name>A0AAI8TYE5_MYCME</name>
<feature type="transmembrane region" description="Helical" evidence="7">
    <location>
        <begin position="61"/>
        <end position="81"/>
    </location>
</feature>
<feature type="transmembrane region" description="Helical" evidence="7">
    <location>
        <begin position="87"/>
        <end position="111"/>
    </location>
</feature>
<evidence type="ECO:0000313" key="9">
    <source>
        <dbReference type="EMBL" id="BDY31073.1"/>
    </source>
</evidence>
<keyword evidence="6 7" id="KW-0472">Membrane</keyword>
<protein>
    <recommendedName>
        <fullName evidence="12">DUF350 domain-containing protein</fullName>
    </recommendedName>
</protein>
<dbReference type="EMBL" id="AP027452">
    <property type="protein sequence ID" value="BDY31073.1"/>
    <property type="molecule type" value="Genomic_DNA"/>
</dbReference>
<organism evidence="9 11">
    <name type="scientific">Mycolicibacterium mageritense</name>
    <name type="common">Mycobacterium mageritense</name>
    <dbReference type="NCBI Taxonomy" id="53462"/>
    <lineage>
        <taxon>Bacteria</taxon>
        <taxon>Bacillati</taxon>
        <taxon>Actinomycetota</taxon>
        <taxon>Actinomycetes</taxon>
        <taxon>Mycobacteriales</taxon>
        <taxon>Mycobacteriaceae</taxon>
        <taxon>Mycolicibacterium</taxon>
    </lineage>
</organism>
<dbReference type="Proteomes" id="UP000465622">
    <property type="component" value="Chromosome"/>
</dbReference>
<proteinExistence type="inferred from homology"/>
<dbReference type="EMBL" id="AP022567">
    <property type="protein sequence ID" value="BBX36249.1"/>
    <property type="molecule type" value="Genomic_DNA"/>
</dbReference>
<feature type="transmembrane region" description="Helical" evidence="7">
    <location>
        <begin position="132"/>
        <end position="150"/>
    </location>
</feature>
<sequence>MTTTLVALDKDFWSLLGHGVSAIVLYTIVGVALMVLGFFVIDWTTPGPLRTLVQAGRPNACAVTASGVLSMAVIVVLAIYASSGDLIQGLVTTVVFGLLGIAAQAFSVVLIGAIKGIGIGPMLASERFTPDVLVVTASYLAFGLIVAAAIL</sequence>
<gene>
    <name evidence="9" type="ORF">hbim_05025</name>
    <name evidence="8" type="ORF">MMAGJ_55310</name>
</gene>